<evidence type="ECO:0000256" key="5">
    <source>
        <dbReference type="ARBA" id="ARBA00024993"/>
    </source>
</evidence>
<protein>
    <recommendedName>
        <fullName evidence="2">carbonic anhydrase</fullName>
        <ecNumber evidence="2">4.2.1.1</ecNumber>
    </recommendedName>
</protein>
<name>A0ABW2KCY6_9ACTN</name>
<evidence type="ECO:0000256" key="6">
    <source>
        <dbReference type="ARBA" id="ARBA00048348"/>
    </source>
</evidence>
<dbReference type="SMART" id="SM00947">
    <property type="entry name" value="Pro_CA"/>
    <property type="match status" value="1"/>
</dbReference>
<keyword evidence="9" id="KW-1185">Reference proteome</keyword>
<accession>A0ABW2KCY6</accession>
<evidence type="ECO:0000256" key="4">
    <source>
        <dbReference type="ARBA" id="ARBA00023239"/>
    </source>
</evidence>
<proteinExistence type="inferred from homology"/>
<feature type="chain" id="PRO_5046596787" description="carbonic anhydrase" evidence="7">
    <location>
        <begin position="23"/>
        <end position="234"/>
    </location>
</feature>
<keyword evidence="4" id="KW-0456">Lyase</keyword>
<dbReference type="InterPro" id="IPR036874">
    <property type="entry name" value="Carbonic_anhydrase_sf"/>
</dbReference>
<reference evidence="9" key="1">
    <citation type="journal article" date="2019" name="Int. J. Syst. Evol. Microbiol.">
        <title>The Global Catalogue of Microorganisms (GCM) 10K type strain sequencing project: providing services to taxonomists for standard genome sequencing and annotation.</title>
        <authorList>
            <consortium name="The Broad Institute Genomics Platform"/>
            <consortium name="The Broad Institute Genome Sequencing Center for Infectious Disease"/>
            <person name="Wu L."/>
            <person name="Ma J."/>
        </authorList>
    </citation>
    <scope>NUCLEOTIDE SEQUENCE [LARGE SCALE GENOMIC DNA]</scope>
    <source>
        <strain evidence="9">CGMCC 4.7382</strain>
    </source>
</reference>
<dbReference type="PANTHER" id="PTHR11002">
    <property type="entry name" value="CARBONIC ANHYDRASE"/>
    <property type="match status" value="1"/>
</dbReference>
<dbReference type="InterPro" id="IPR015892">
    <property type="entry name" value="Carbonic_anhydrase_CS"/>
</dbReference>
<keyword evidence="7" id="KW-0732">Signal</keyword>
<dbReference type="Proteomes" id="UP001596540">
    <property type="component" value="Unassembled WGS sequence"/>
</dbReference>
<dbReference type="Gene3D" id="3.40.1050.10">
    <property type="entry name" value="Carbonic anhydrase"/>
    <property type="match status" value="1"/>
</dbReference>
<dbReference type="Pfam" id="PF00484">
    <property type="entry name" value="Pro_CA"/>
    <property type="match status" value="1"/>
</dbReference>
<gene>
    <name evidence="8" type="ORF">ACFQRF_05180</name>
</gene>
<dbReference type="RefSeq" id="WP_379869293.1">
    <property type="nucleotide sequence ID" value="NZ_JBHTBH010000002.1"/>
</dbReference>
<dbReference type="PROSITE" id="PS51318">
    <property type="entry name" value="TAT"/>
    <property type="match status" value="1"/>
</dbReference>
<dbReference type="EMBL" id="JBHTBH010000002">
    <property type="protein sequence ID" value="MFC7327128.1"/>
    <property type="molecule type" value="Genomic_DNA"/>
</dbReference>
<dbReference type="EC" id="4.2.1.1" evidence="2"/>
<evidence type="ECO:0000256" key="1">
    <source>
        <dbReference type="ARBA" id="ARBA00006217"/>
    </source>
</evidence>
<dbReference type="CDD" id="cd03378">
    <property type="entry name" value="beta_CA_cladeC"/>
    <property type="match status" value="1"/>
</dbReference>
<dbReference type="PANTHER" id="PTHR11002:SF79">
    <property type="entry name" value="CARBONIC ANHYDRASE 2"/>
    <property type="match status" value="1"/>
</dbReference>
<comment type="similarity">
    <text evidence="1">Belongs to the beta-class carbonic anhydrase family.</text>
</comment>
<evidence type="ECO:0000256" key="7">
    <source>
        <dbReference type="SAM" id="SignalP"/>
    </source>
</evidence>
<keyword evidence="3" id="KW-0862">Zinc</keyword>
<evidence type="ECO:0000313" key="9">
    <source>
        <dbReference type="Proteomes" id="UP001596540"/>
    </source>
</evidence>
<evidence type="ECO:0000256" key="3">
    <source>
        <dbReference type="ARBA" id="ARBA00022833"/>
    </source>
</evidence>
<evidence type="ECO:0000256" key="2">
    <source>
        <dbReference type="ARBA" id="ARBA00012925"/>
    </source>
</evidence>
<sequence>MAISRRSALRASFLGGTGAALAGAGGGTALADAPAGTPRVSDAATALRLLKEGNRRWRRFASRHPDESRARREEVAGGQHPFAIVLSCADSRVPPELVFDQGLGDIFTVRAAGEVLDESVLGTISYGVLHLHVPLVVVLGHSSCGAVTAAVDVHDGGEAPHGHIGYLVEQILPVVDATPDEGDGFVDACISANARHVAEELRADEDLKDLVASGALRVVAARYELDTYRVNFLD</sequence>
<feature type="signal peptide" evidence="7">
    <location>
        <begin position="1"/>
        <end position="22"/>
    </location>
</feature>
<comment type="catalytic activity">
    <reaction evidence="6">
        <text>hydrogencarbonate + H(+) = CO2 + H2O</text>
        <dbReference type="Rhea" id="RHEA:10748"/>
        <dbReference type="ChEBI" id="CHEBI:15377"/>
        <dbReference type="ChEBI" id="CHEBI:15378"/>
        <dbReference type="ChEBI" id="CHEBI:16526"/>
        <dbReference type="ChEBI" id="CHEBI:17544"/>
        <dbReference type="EC" id="4.2.1.1"/>
    </reaction>
</comment>
<dbReference type="PROSITE" id="PS00704">
    <property type="entry name" value="PROK_CO2_ANHYDRASE_1"/>
    <property type="match status" value="1"/>
</dbReference>
<dbReference type="InterPro" id="IPR001765">
    <property type="entry name" value="Carbonic_anhydrase"/>
</dbReference>
<comment type="caution">
    <text evidence="8">The sequence shown here is derived from an EMBL/GenBank/DDBJ whole genome shotgun (WGS) entry which is preliminary data.</text>
</comment>
<organism evidence="8 9">
    <name type="scientific">Marinactinospora rubrisoli</name>
    <dbReference type="NCBI Taxonomy" id="2715399"/>
    <lineage>
        <taxon>Bacteria</taxon>
        <taxon>Bacillati</taxon>
        <taxon>Actinomycetota</taxon>
        <taxon>Actinomycetes</taxon>
        <taxon>Streptosporangiales</taxon>
        <taxon>Nocardiopsidaceae</taxon>
        <taxon>Marinactinospora</taxon>
    </lineage>
</organism>
<dbReference type="SUPFAM" id="SSF53056">
    <property type="entry name" value="beta-carbonic anhydrase, cab"/>
    <property type="match status" value="1"/>
</dbReference>
<dbReference type="InterPro" id="IPR006311">
    <property type="entry name" value="TAT_signal"/>
</dbReference>
<comment type="function">
    <text evidence="5">Catalyzes the reversible hydration of carbon dioxide to form bicarbonate.</text>
</comment>
<evidence type="ECO:0000313" key="8">
    <source>
        <dbReference type="EMBL" id="MFC7327128.1"/>
    </source>
</evidence>